<sequence length="376" mass="44161">MSHIVSQNHADLTIAIVDDYIGQIPERTRRQARDYLYEDRCIRTMSMPGRLIAELKGYHDSYIPYFELSHDSWQGACTCGRNNVCSHLAALLINFRDRPDTFVFPPYAIDQALGRPWSMVPHEVPGFRIVRLMPTPVPWWMQRRQAGQAKAGPAKLDSLEYLVHHPAMLADLHPSWLEESTIYEEIVQWKNRRLIRQAGFSFWLNLWAYNPYLPLENVFSVFHEDLENFSRVILSALWQASPVPFSSDRTWHRVHRLLSLLEPVRSVPILWLWNQFQALDPLHLSRTRALMNRDGLEPAIQYIEQHWPTDPDDQRVVRRALIDWLPVNKKLPYWVADCLESGSRQDLLELQRVLDPHSFENLETLFNRRWSPSAEP</sequence>
<comment type="caution">
    <text evidence="3">The sequence shown here is derived from an EMBL/GenBank/DDBJ whole genome shotgun (WGS) entry which is preliminary data.</text>
</comment>
<dbReference type="GO" id="GO:0008270">
    <property type="term" value="F:zinc ion binding"/>
    <property type="evidence" value="ECO:0007669"/>
    <property type="project" value="UniProtKB-KW"/>
</dbReference>
<evidence type="ECO:0000313" key="4">
    <source>
        <dbReference type="Proteomes" id="UP000242699"/>
    </source>
</evidence>
<accession>A0A2T2XB73</accession>
<name>A0A2T2XB73_9FIRM</name>
<keyword evidence="1" id="KW-0479">Metal-binding</keyword>
<feature type="domain" description="SWIM-type" evidence="2">
    <location>
        <begin position="62"/>
        <end position="96"/>
    </location>
</feature>
<protein>
    <recommendedName>
        <fullName evidence="2">SWIM-type domain-containing protein</fullName>
    </recommendedName>
</protein>
<evidence type="ECO:0000259" key="2">
    <source>
        <dbReference type="PROSITE" id="PS50966"/>
    </source>
</evidence>
<evidence type="ECO:0000256" key="1">
    <source>
        <dbReference type="PROSITE-ProRule" id="PRU00325"/>
    </source>
</evidence>
<keyword evidence="1" id="KW-0863">Zinc-finger</keyword>
<dbReference type="Proteomes" id="UP000242699">
    <property type="component" value="Unassembled WGS sequence"/>
</dbReference>
<gene>
    <name evidence="3" type="ORF">C7B43_00620</name>
</gene>
<evidence type="ECO:0000313" key="3">
    <source>
        <dbReference type="EMBL" id="PSR31761.1"/>
    </source>
</evidence>
<reference evidence="3 4" key="1">
    <citation type="journal article" date="2014" name="BMC Genomics">
        <title>Comparison of environmental and isolate Sulfobacillus genomes reveals diverse carbon, sulfur, nitrogen, and hydrogen metabolisms.</title>
        <authorList>
            <person name="Justice N.B."/>
            <person name="Norman A."/>
            <person name="Brown C.T."/>
            <person name="Singh A."/>
            <person name="Thomas B.C."/>
            <person name="Banfield J.F."/>
        </authorList>
    </citation>
    <scope>NUCLEOTIDE SEQUENCE [LARGE SCALE GENOMIC DNA]</scope>
    <source>
        <strain evidence="3">AMDSBA1</strain>
    </source>
</reference>
<keyword evidence="1" id="KW-0862">Zinc</keyword>
<proteinExistence type="predicted"/>
<dbReference type="EMBL" id="PXYT01000001">
    <property type="protein sequence ID" value="PSR31761.1"/>
    <property type="molecule type" value="Genomic_DNA"/>
</dbReference>
<dbReference type="InterPro" id="IPR007527">
    <property type="entry name" value="Znf_SWIM"/>
</dbReference>
<dbReference type="AlphaFoldDB" id="A0A2T2XB73"/>
<organism evidence="3 4">
    <name type="scientific">Sulfobacillus benefaciens</name>
    <dbReference type="NCBI Taxonomy" id="453960"/>
    <lineage>
        <taxon>Bacteria</taxon>
        <taxon>Bacillati</taxon>
        <taxon>Bacillota</taxon>
        <taxon>Clostridia</taxon>
        <taxon>Eubacteriales</taxon>
        <taxon>Clostridiales Family XVII. Incertae Sedis</taxon>
        <taxon>Sulfobacillus</taxon>
    </lineage>
</organism>
<dbReference type="PROSITE" id="PS50966">
    <property type="entry name" value="ZF_SWIM"/>
    <property type="match status" value="1"/>
</dbReference>